<keyword evidence="3" id="KW-0547">Nucleotide-binding</keyword>
<dbReference type="PROSITE" id="PS51194">
    <property type="entry name" value="HELICASE_CTER"/>
    <property type="match status" value="1"/>
</dbReference>
<feature type="compositionally biased region" description="Basic and acidic residues" evidence="9">
    <location>
        <begin position="587"/>
        <end position="608"/>
    </location>
</feature>
<evidence type="ECO:0000256" key="3">
    <source>
        <dbReference type="ARBA" id="ARBA00022741"/>
    </source>
</evidence>
<keyword evidence="8" id="KW-0539">Nucleus</keyword>
<dbReference type="Gene3D" id="3.40.50.10810">
    <property type="entry name" value="Tandem AAA-ATPase domain"/>
    <property type="match status" value="1"/>
</dbReference>
<feature type="compositionally biased region" description="Polar residues" evidence="9">
    <location>
        <begin position="1955"/>
        <end position="1965"/>
    </location>
</feature>
<evidence type="ECO:0000256" key="1">
    <source>
        <dbReference type="ARBA" id="ARBA00004123"/>
    </source>
</evidence>
<feature type="compositionally biased region" description="Acidic residues" evidence="9">
    <location>
        <begin position="405"/>
        <end position="414"/>
    </location>
</feature>
<evidence type="ECO:0000256" key="8">
    <source>
        <dbReference type="ARBA" id="ARBA00023242"/>
    </source>
</evidence>
<dbReference type="EMBL" id="JOWA01000087">
    <property type="protein sequence ID" value="KEZ44844.1"/>
    <property type="molecule type" value="Genomic_DNA"/>
</dbReference>
<feature type="compositionally biased region" description="Polar residues" evidence="9">
    <location>
        <begin position="1680"/>
        <end position="1722"/>
    </location>
</feature>
<feature type="region of interest" description="Disordered" evidence="9">
    <location>
        <begin position="1617"/>
        <end position="1843"/>
    </location>
</feature>
<name>A0A084GBY2_PSEDA</name>
<evidence type="ECO:0000313" key="13">
    <source>
        <dbReference type="Proteomes" id="UP000028545"/>
    </source>
</evidence>
<evidence type="ECO:0000256" key="4">
    <source>
        <dbReference type="ARBA" id="ARBA00022801"/>
    </source>
</evidence>
<dbReference type="SMART" id="SM00487">
    <property type="entry name" value="DEXDc"/>
    <property type="match status" value="1"/>
</dbReference>
<feature type="compositionally biased region" description="Low complexity" evidence="9">
    <location>
        <begin position="1634"/>
        <end position="1645"/>
    </location>
</feature>
<feature type="compositionally biased region" description="Basic and acidic residues" evidence="9">
    <location>
        <begin position="1986"/>
        <end position="2014"/>
    </location>
</feature>
<feature type="region of interest" description="Disordered" evidence="9">
    <location>
        <begin position="105"/>
        <end position="144"/>
    </location>
</feature>
<organism evidence="12 13">
    <name type="scientific">Pseudallescheria apiosperma</name>
    <name type="common">Scedosporium apiospermum</name>
    <dbReference type="NCBI Taxonomy" id="563466"/>
    <lineage>
        <taxon>Eukaryota</taxon>
        <taxon>Fungi</taxon>
        <taxon>Dikarya</taxon>
        <taxon>Ascomycota</taxon>
        <taxon>Pezizomycotina</taxon>
        <taxon>Sordariomycetes</taxon>
        <taxon>Hypocreomycetidae</taxon>
        <taxon>Microascales</taxon>
        <taxon>Microascaceae</taxon>
        <taxon>Scedosporium</taxon>
    </lineage>
</organism>
<feature type="compositionally biased region" description="Polar residues" evidence="9">
    <location>
        <begin position="1577"/>
        <end position="1597"/>
    </location>
</feature>
<feature type="compositionally biased region" description="Acidic residues" evidence="9">
    <location>
        <begin position="568"/>
        <end position="580"/>
    </location>
</feature>
<dbReference type="InterPro" id="IPR056026">
    <property type="entry name" value="DUF7607"/>
</dbReference>
<feature type="compositionally biased region" description="Low complexity" evidence="9">
    <location>
        <begin position="1815"/>
        <end position="1829"/>
    </location>
</feature>
<evidence type="ECO:0000256" key="7">
    <source>
        <dbReference type="ARBA" id="ARBA00023125"/>
    </source>
</evidence>
<dbReference type="InterPro" id="IPR001650">
    <property type="entry name" value="Helicase_C-like"/>
</dbReference>
<keyword evidence="7" id="KW-0238">DNA-binding</keyword>
<proteinExistence type="inferred from homology"/>
<comment type="similarity">
    <text evidence="2">Belongs to the SNF2/RAD54 helicase family.</text>
</comment>
<feature type="compositionally biased region" description="Polar residues" evidence="9">
    <location>
        <begin position="1789"/>
        <end position="1812"/>
    </location>
</feature>
<keyword evidence="4" id="KW-0378">Hydrolase</keyword>
<comment type="subcellular location">
    <subcellularLocation>
        <location evidence="1">Nucleus</location>
    </subcellularLocation>
</comment>
<dbReference type="PROSITE" id="PS51192">
    <property type="entry name" value="HELICASE_ATP_BIND_1"/>
    <property type="match status" value="1"/>
</dbReference>
<feature type="compositionally biased region" description="Low complexity" evidence="9">
    <location>
        <begin position="2022"/>
        <end position="2037"/>
    </location>
</feature>
<protein>
    <submittedName>
        <fullName evidence="12">Uncharacterized protein</fullName>
    </submittedName>
</protein>
<feature type="compositionally biased region" description="Polar residues" evidence="9">
    <location>
        <begin position="1617"/>
        <end position="1633"/>
    </location>
</feature>
<feature type="compositionally biased region" description="Polar residues" evidence="9">
    <location>
        <begin position="2055"/>
        <end position="2067"/>
    </location>
</feature>
<dbReference type="GO" id="GO:0003677">
    <property type="term" value="F:DNA binding"/>
    <property type="evidence" value="ECO:0007669"/>
    <property type="project" value="UniProtKB-KW"/>
</dbReference>
<dbReference type="PANTHER" id="PTHR45797:SF1">
    <property type="entry name" value="HELICASE ARIP4"/>
    <property type="match status" value="1"/>
</dbReference>
<dbReference type="InterPro" id="IPR049730">
    <property type="entry name" value="SNF2/RAD54-like_C"/>
</dbReference>
<dbReference type="Pfam" id="PF24580">
    <property type="entry name" value="DUF7607"/>
    <property type="match status" value="1"/>
</dbReference>
<evidence type="ECO:0000256" key="5">
    <source>
        <dbReference type="ARBA" id="ARBA00022806"/>
    </source>
</evidence>
<reference evidence="12 13" key="1">
    <citation type="journal article" date="2014" name="Genome Announc.">
        <title>Draft genome sequence of the pathogenic fungus Scedosporium apiospermum.</title>
        <authorList>
            <person name="Vandeputte P."/>
            <person name="Ghamrawi S."/>
            <person name="Rechenmann M."/>
            <person name="Iltis A."/>
            <person name="Giraud S."/>
            <person name="Fleury M."/>
            <person name="Thornton C."/>
            <person name="Delhaes L."/>
            <person name="Meyer W."/>
            <person name="Papon N."/>
            <person name="Bouchara J.P."/>
        </authorList>
    </citation>
    <scope>NUCLEOTIDE SEQUENCE [LARGE SCALE GENOMIC DNA]</scope>
    <source>
        <strain evidence="12 13">IHEM 14462</strain>
    </source>
</reference>
<dbReference type="SMART" id="SM00490">
    <property type="entry name" value="HELICc"/>
    <property type="match status" value="1"/>
</dbReference>
<feature type="region of interest" description="Disordered" evidence="9">
    <location>
        <begin position="389"/>
        <end position="414"/>
    </location>
</feature>
<dbReference type="CDD" id="cd18793">
    <property type="entry name" value="SF2_C_SNF"/>
    <property type="match status" value="1"/>
</dbReference>
<accession>A0A084GBY2</accession>
<dbReference type="SUPFAM" id="SSF52540">
    <property type="entry name" value="P-loop containing nucleoside triphosphate hydrolases"/>
    <property type="match status" value="2"/>
</dbReference>
<dbReference type="VEuPathDB" id="FungiDB:SAPIO_CDS2967"/>
<evidence type="ECO:0000256" key="2">
    <source>
        <dbReference type="ARBA" id="ARBA00007025"/>
    </source>
</evidence>
<dbReference type="OrthoDB" id="2020972at2759"/>
<dbReference type="InterPro" id="IPR027417">
    <property type="entry name" value="P-loop_NTPase"/>
</dbReference>
<evidence type="ECO:0000256" key="6">
    <source>
        <dbReference type="ARBA" id="ARBA00022840"/>
    </source>
</evidence>
<feature type="compositionally biased region" description="Polar residues" evidence="9">
    <location>
        <begin position="120"/>
        <end position="136"/>
    </location>
</feature>
<dbReference type="GO" id="GO:0005634">
    <property type="term" value="C:nucleus"/>
    <property type="evidence" value="ECO:0007669"/>
    <property type="project" value="UniProtKB-SubCell"/>
</dbReference>
<keyword evidence="13" id="KW-1185">Reference proteome</keyword>
<evidence type="ECO:0000259" key="11">
    <source>
        <dbReference type="PROSITE" id="PS51194"/>
    </source>
</evidence>
<feature type="region of interest" description="Disordered" evidence="9">
    <location>
        <begin position="546"/>
        <end position="651"/>
    </location>
</feature>
<feature type="region of interest" description="Disordered" evidence="9">
    <location>
        <begin position="229"/>
        <end position="256"/>
    </location>
</feature>
<dbReference type="RefSeq" id="XP_016644643.1">
    <property type="nucleotide sequence ID" value="XM_016785861.1"/>
</dbReference>
<dbReference type="HOGENOM" id="CLU_001161_0_0_1"/>
<dbReference type="Gene3D" id="3.40.50.300">
    <property type="entry name" value="P-loop containing nucleotide triphosphate hydrolases"/>
    <property type="match status" value="1"/>
</dbReference>
<dbReference type="OMA" id="ASEMHID"/>
<keyword evidence="6" id="KW-0067">ATP-binding</keyword>
<feature type="domain" description="Helicase ATP-binding" evidence="10">
    <location>
        <begin position="931"/>
        <end position="1126"/>
    </location>
</feature>
<dbReference type="GeneID" id="27722039"/>
<feature type="compositionally biased region" description="Polar residues" evidence="9">
    <location>
        <begin position="1652"/>
        <end position="1671"/>
    </location>
</feature>
<evidence type="ECO:0000313" key="12">
    <source>
        <dbReference type="EMBL" id="KEZ44844.1"/>
    </source>
</evidence>
<feature type="region of interest" description="Disordered" evidence="9">
    <location>
        <begin position="1250"/>
        <end position="1273"/>
    </location>
</feature>
<keyword evidence="5" id="KW-0347">Helicase</keyword>
<feature type="compositionally biased region" description="Polar residues" evidence="9">
    <location>
        <begin position="1753"/>
        <end position="1774"/>
    </location>
</feature>
<dbReference type="PANTHER" id="PTHR45797">
    <property type="entry name" value="RAD54-LIKE"/>
    <property type="match status" value="1"/>
</dbReference>
<evidence type="ECO:0000256" key="9">
    <source>
        <dbReference type="SAM" id="MobiDB-lite"/>
    </source>
</evidence>
<dbReference type="InterPro" id="IPR000330">
    <property type="entry name" value="SNF2_N"/>
</dbReference>
<feature type="region of interest" description="Disordered" evidence="9">
    <location>
        <begin position="1952"/>
        <end position="2089"/>
    </location>
</feature>
<feature type="domain" description="Helicase C-terminal" evidence="11">
    <location>
        <begin position="1307"/>
        <end position="1459"/>
    </location>
</feature>
<dbReference type="KEGG" id="sapo:SAPIO_CDS2967"/>
<dbReference type="GO" id="GO:0016887">
    <property type="term" value="F:ATP hydrolysis activity"/>
    <property type="evidence" value="ECO:0007669"/>
    <property type="project" value="InterPro"/>
</dbReference>
<dbReference type="GO" id="GO:0005524">
    <property type="term" value="F:ATP binding"/>
    <property type="evidence" value="ECO:0007669"/>
    <property type="project" value="UniProtKB-KW"/>
</dbReference>
<dbReference type="InterPro" id="IPR038718">
    <property type="entry name" value="SNF2-like_sf"/>
</dbReference>
<dbReference type="Pfam" id="PF00176">
    <property type="entry name" value="SNF2-rel_dom"/>
    <property type="match status" value="1"/>
</dbReference>
<gene>
    <name evidence="12" type="ORF">SAPIO_CDS2967</name>
</gene>
<dbReference type="InterPro" id="IPR044574">
    <property type="entry name" value="ARIP4-like"/>
</dbReference>
<sequence length="2089" mass="232155">MEPLLEGSQDDPWYWDVPRVIKEFCSTDRGWFDKNHQSRNLSFETLASNLKEHDVNGELLLTAEGHILDELVVGLVGNSFQQRSRVFRVIKSLKERSHRYQEWEKWGDVPGAAQQPPSPKRTQASSSGLPSTNSREVSQRGDDNPSLHEAILRQTPVPQAPVPRPLGQNLSLSAFRRIVDPSVSHKTAEYLPPQTASSQEIRLTGVGSPSAGHRGLPPVAGTKRSFGVASARMDSPIPSIETAEEEPLEAPRKKRRLAPTIASPSAIVRQEAFNLPDEVDGFSLDPNTLTFTDPKDGTSKRQEVLFLGLKRVRWEDALGQPTDGLAIEDNFSIIRVKPIVAHSRRMNRSMRALLRPHPRGLKKLARTCIQPPDPDSFLSTVLRLSGVQQDEVSGTRSDPVLAPYGEEDGDEDWDPQTLREMEEENAERERAAARQLPRELVDKIIDEAISEFVSLWKARKLDRLMKKAHNIWKKEQRSPNSQLNPTQARLAQIDARIAILREELIDVGWTSESALRRQALSLEQSVENREEAVYILDILAGPEPEQRPELLVRPKRDKPRPLPRPSQSDEEILTSDEEEPLSNFIDDDIRTPMRDLREATREMEDDTARISLGDNHKAAAVTAPLSEPMDTSGDDAPSGPDNGEAPELMDVDSQAPNPAEVIDLTVDSSDNDLPSPSSSDFPGISGLLDNDPHAEIDDTSANRAGLTALPTSFWDSIPADMTLTDNDRLLINRLWRLTTVTRNKLHEQAEASKDDLNDFWDKTIAEGLKHTVAVKTLPGLMTRLFINWYDMSSFAVYRLDQARKNPGEVRGKRDTIAGFHAILLRVIPLFPRLVNMPGGQGESAQQEVAMDAQAMRMRELETERAAKLEKRRQELRSTLSTLTPMATDQSRLIVNEAKEDAEGFIYIPGTPARLIKDHQIDGVRFLWNQIVVAPDSRHGCLIAHAMGLGKTMQVITLLLCIITSSNSPDPTVRSQIPHDLRQSRTVVLCPPSLAPNWRDEFLLWDTDKALGDVYIVTGGSSNTSTAESRMFRKNTVERWASGGGILILGYQLFTAFMKNSQDLMEIIHKRAAIVVADEAHMIKNLQSQLRKACIPFVTRARIALTGSPLANSVSEYYSMVDWAAPGYMGPSSEFADVYTRPIETGLWKDSGDTEKRTARIRLRALRENISPKVHRLDITVLKDELPRKMEFVIFVPPTPFQRSLYDQYVCELRETGLLKTCAWGALGHLSLICAHPRCFLQKVRDVLADQSVDSNPPTEDEAPETTRKNQGTEAAVALPKRVSERLIALAASEADTNRPDLSWRFRHLMAILDECRTAGDKVLIFSRRIKVLDFVEELCRRQGRRSMRLDGDTPVGTRTSLIKDFNNSTNSVEIFLISTRAGGVGLNIYGANRVVMLDFEHNPAHEQQAIGRAYRIGQTKPVFVYWFVVWGTHEAKLHGRMVFKNQLAQRVVDNKDNIQAYSASSVAQWVRQVWDVDPKIPLPESQAQALIGTDRVLDRILNDQAFSQGILSVVPTDTFEVEDPENIELTEVDLEEVQRLVSLATKRRTRKQTSDTGTESGGGGGAGSAPTGERVGAQQQPTMSSRTAQPNNGQQFQMDPASEMHIDEMVGLQREGTAQNSGTNSNIQKSSTAPPTVQPITPQPVGTAPQAYRNQGQPTRSMSVGTPQPYNQARPPPAGTTPQSYQNRGQPTPSQSVGTPQPHNYGPQTTSTGATPPSNSRGQPMPFQPMGATQPYNHQAQPPPMGAVPPSNGRGQPASSKSVGNPHSYHQAQPTLVGATPQAYHSGRGQPTPSKPVGTSHSYNHQAQSTSMRAMPPSSSGGQPMPRQSVGNTQGRGGSPTSIIHPKEAFARLVQHDAIHSSVPHHQLGRGILPKPLPTFQALQFIFGHERAERAVAEREVAERASERPATQLPPVRQQTIFPPMLPQGPAVHLPSPDPFPPIHELLRQAAGVPHTSSCEGQLPSTAMREMDPQHLSSYLSRRNRERLEGKNDAENASPRRSEDEIALREIADLRRRRRQQQRQQQSQDQPQVVQHQPQRRRQQQPLPRWANDAIQRSNNSRESSFVSARATPIPTSTPSRKAHEREAL</sequence>
<evidence type="ECO:0000259" key="10">
    <source>
        <dbReference type="PROSITE" id="PS51192"/>
    </source>
</evidence>
<dbReference type="InterPro" id="IPR014001">
    <property type="entry name" value="Helicase_ATP-bd"/>
</dbReference>
<dbReference type="Pfam" id="PF00271">
    <property type="entry name" value="Helicase_C"/>
    <property type="match status" value="1"/>
</dbReference>
<feature type="region of interest" description="Disordered" evidence="9">
    <location>
        <begin position="1545"/>
        <end position="1597"/>
    </location>
</feature>
<dbReference type="GO" id="GO:0004386">
    <property type="term" value="F:helicase activity"/>
    <property type="evidence" value="ECO:0007669"/>
    <property type="project" value="UniProtKB-KW"/>
</dbReference>
<dbReference type="Proteomes" id="UP000028545">
    <property type="component" value="Unassembled WGS sequence"/>
</dbReference>
<comment type="caution">
    <text evidence="12">The sequence shown here is derived from an EMBL/GenBank/DDBJ whole genome shotgun (WGS) entry which is preliminary data.</text>
</comment>